<keyword evidence="5" id="KW-0378">Hydrolase</keyword>
<proteinExistence type="inferred from homology"/>
<dbReference type="GO" id="GO:0003697">
    <property type="term" value="F:single-stranded DNA binding"/>
    <property type="evidence" value="ECO:0007669"/>
    <property type="project" value="InterPro"/>
</dbReference>
<dbReference type="AlphaFoldDB" id="A0A3P7P8V0"/>
<gene>
    <name evidence="13" type="ORF">DILT_LOCUS12560</name>
</gene>
<sequence>MAGLFSISKNRDLFSYTVITTDAVNEVASIHNRMPVIFSNFDDAIRWVQGDLASAGEVRSFLAEMIAKLPRMDLLVYPVTPRVNSSFFDDPACIQPQEVMPRISTKLKTPPSKTLDAFMIISPRVGAVVVKKEEDESFKHSKLKTPPSKTLDAFMSISPKVGAVVVKKGERESFKQSPPQSFGELFHARKRSFSENDSNTPPKHIKSEYDSIWNYL</sequence>
<keyword evidence="3" id="KW-0645">Protease</keyword>
<reference evidence="13 14" key="1">
    <citation type="submission" date="2018-11" db="EMBL/GenBank/DDBJ databases">
        <authorList>
            <consortium name="Pathogen Informatics"/>
        </authorList>
    </citation>
    <scope>NUCLEOTIDE SEQUENCE [LARGE SCALE GENOMIC DNA]</scope>
</reference>
<keyword evidence="4" id="KW-0227">DNA damage</keyword>
<dbReference type="InterPro" id="IPR003738">
    <property type="entry name" value="SRAP"/>
</dbReference>
<protein>
    <recommendedName>
        <fullName evidence="2">Abasic site processing protein HMCES</fullName>
    </recommendedName>
    <alternativeName>
        <fullName evidence="9">Embryonic stem cell-specific 5-hydroxymethylcytosine-binding protein</fullName>
    </alternativeName>
    <alternativeName>
        <fullName evidence="10">Peptidase HMCES</fullName>
    </alternativeName>
    <alternativeName>
        <fullName evidence="11">SRAP domain-containing protein 1</fullName>
    </alternativeName>
</protein>
<dbReference type="GO" id="GO:0008233">
    <property type="term" value="F:peptidase activity"/>
    <property type="evidence" value="ECO:0007669"/>
    <property type="project" value="UniProtKB-KW"/>
</dbReference>
<evidence type="ECO:0000256" key="4">
    <source>
        <dbReference type="ARBA" id="ARBA00022763"/>
    </source>
</evidence>
<dbReference type="OrthoDB" id="2111841at2759"/>
<evidence type="ECO:0000256" key="11">
    <source>
        <dbReference type="ARBA" id="ARBA00031130"/>
    </source>
</evidence>
<dbReference type="GO" id="GO:0106300">
    <property type="term" value="P:protein-DNA covalent cross-linking repair"/>
    <property type="evidence" value="ECO:0007669"/>
    <property type="project" value="InterPro"/>
</dbReference>
<feature type="region of interest" description="Disordered" evidence="12">
    <location>
        <begin position="172"/>
        <end position="205"/>
    </location>
</feature>
<evidence type="ECO:0000256" key="12">
    <source>
        <dbReference type="SAM" id="MobiDB-lite"/>
    </source>
</evidence>
<dbReference type="SUPFAM" id="SSF143081">
    <property type="entry name" value="BB1717-like"/>
    <property type="match status" value="1"/>
</dbReference>
<evidence type="ECO:0000256" key="8">
    <source>
        <dbReference type="ARBA" id="ARBA00023239"/>
    </source>
</evidence>
<keyword evidence="14" id="KW-1185">Reference proteome</keyword>
<keyword evidence="6" id="KW-0190">Covalent protein-DNA linkage</keyword>
<organism evidence="13 14">
    <name type="scientific">Dibothriocephalus latus</name>
    <name type="common">Fish tapeworm</name>
    <name type="synonym">Diphyllobothrium latum</name>
    <dbReference type="NCBI Taxonomy" id="60516"/>
    <lineage>
        <taxon>Eukaryota</taxon>
        <taxon>Metazoa</taxon>
        <taxon>Spiralia</taxon>
        <taxon>Lophotrochozoa</taxon>
        <taxon>Platyhelminthes</taxon>
        <taxon>Cestoda</taxon>
        <taxon>Eucestoda</taxon>
        <taxon>Diphyllobothriidea</taxon>
        <taxon>Diphyllobothriidae</taxon>
        <taxon>Dibothriocephalus</taxon>
    </lineage>
</organism>
<dbReference type="Pfam" id="PF02586">
    <property type="entry name" value="SRAP"/>
    <property type="match status" value="1"/>
</dbReference>
<comment type="similarity">
    <text evidence="1">Belongs to the SOS response-associated peptidase family.</text>
</comment>
<evidence type="ECO:0000256" key="1">
    <source>
        <dbReference type="ARBA" id="ARBA00008136"/>
    </source>
</evidence>
<dbReference type="GO" id="GO:0006508">
    <property type="term" value="P:proteolysis"/>
    <property type="evidence" value="ECO:0007669"/>
    <property type="project" value="UniProtKB-KW"/>
</dbReference>
<evidence type="ECO:0000256" key="10">
    <source>
        <dbReference type="ARBA" id="ARBA00030898"/>
    </source>
</evidence>
<accession>A0A3P7P8V0</accession>
<dbReference type="GO" id="GO:0016829">
    <property type="term" value="F:lyase activity"/>
    <property type="evidence" value="ECO:0007669"/>
    <property type="project" value="UniProtKB-KW"/>
</dbReference>
<evidence type="ECO:0000256" key="5">
    <source>
        <dbReference type="ARBA" id="ARBA00022801"/>
    </source>
</evidence>
<name>A0A3P7P8V0_DIBLA</name>
<keyword evidence="7" id="KW-0238">DNA-binding</keyword>
<evidence type="ECO:0000256" key="9">
    <source>
        <dbReference type="ARBA" id="ARBA00030390"/>
    </source>
</evidence>
<dbReference type="Gene3D" id="3.90.1680.10">
    <property type="entry name" value="SOS response associated peptidase-like"/>
    <property type="match status" value="1"/>
</dbReference>
<evidence type="ECO:0000256" key="2">
    <source>
        <dbReference type="ARBA" id="ARBA00015888"/>
    </source>
</evidence>
<keyword evidence="8" id="KW-0456">Lyase</keyword>
<evidence type="ECO:0000256" key="7">
    <source>
        <dbReference type="ARBA" id="ARBA00023125"/>
    </source>
</evidence>
<dbReference type="PANTHER" id="PTHR13604">
    <property type="entry name" value="DC12-RELATED"/>
    <property type="match status" value="1"/>
</dbReference>
<evidence type="ECO:0000313" key="13">
    <source>
        <dbReference type="EMBL" id="VDN16729.1"/>
    </source>
</evidence>
<dbReference type="Proteomes" id="UP000281553">
    <property type="component" value="Unassembled WGS sequence"/>
</dbReference>
<dbReference type="InterPro" id="IPR036590">
    <property type="entry name" value="SRAP-like"/>
</dbReference>
<evidence type="ECO:0000256" key="6">
    <source>
        <dbReference type="ARBA" id="ARBA00023124"/>
    </source>
</evidence>
<dbReference type="PANTHER" id="PTHR13604:SF0">
    <property type="entry name" value="ABASIC SITE PROCESSING PROTEIN HMCES"/>
    <property type="match status" value="1"/>
</dbReference>
<evidence type="ECO:0000256" key="3">
    <source>
        <dbReference type="ARBA" id="ARBA00022670"/>
    </source>
</evidence>
<evidence type="ECO:0000313" key="14">
    <source>
        <dbReference type="Proteomes" id="UP000281553"/>
    </source>
</evidence>
<dbReference type="EMBL" id="UYRU01066883">
    <property type="protein sequence ID" value="VDN16729.1"/>
    <property type="molecule type" value="Genomic_DNA"/>
</dbReference>